<reference evidence="2" key="2">
    <citation type="submission" date="2015-08" db="UniProtKB">
        <authorList>
            <consortium name="WormBaseParasite"/>
        </authorList>
    </citation>
    <scope>IDENTIFICATION</scope>
</reference>
<evidence type="ECO:0000313" key="1">
    <source>
        <dbReference type="Proteomes" id="UP000035680"/>
    </source>
</evidence>
<dbReference type="Proteomes" id="UP000035680">
    <property type="component" value="Unassembled WGS sequence"/>
</dbReference>
<accession>A0A0K0FHE1</accession>
<dbReference type="WBParaSite" id="SVE_0830300.1">
    <property type="protein sequence ID" value="SVE_0830300.1"/>
    <property type="gene ID" value="SVE_0830300"/>
</dbReference>
<organism evidence="1 2">
    <name type="scientific">Strongyloides venezuelensis</name>
    <name type="common">Threadworm</name>
    <dbReference type="NCBI Taxonomy" id="75913"/>
    <lineage>
        <taxon>Eukaryota</taxon>
        <taxon>Metazoa</taxon>
        <taxon>Ecdysozoa</taxon>
        <taxon>Nematoda</taxon>
        <taxon>Chromadorea</taxon>
        <taxon>Rhabditida</taxon>
        <taxon>Tylenchina</taxon>
        <taxon>Panagrolaimomorpha</taxon>
        <taxon>Strongyloidoidea</taxon>
        <taxon>Strongyloididae</taxon>
        <taxon>Strongyloides</taxon>
    </lineage>
</organism>
<dbReference type="AlphaFoldDB" id="A0A0K0FHE1"/>
<keyword evidence="1" id="KW-1185">Reference proteome</keyword>
<protein>
    <submittedName>
        <fullName evidence="2">Uncharacterized protein</fullName>
    </submittedName>
</protein>
<evidence type="ECO:0000313" key="2">
    <source>
        <dbReference type="WBParaSite" id="SVE_0830300.1"/>
    </source>
</evidence>
<sequence length="106" mass="12502">MSIVGKLEFMNLTNSTLRASSRFLVEVINRKNVNNHVWVETDRLRRVLREVAENQKRNLERNTLIANIISTDASEMGYRLHHFQVQPGNITKPTHREIYTKNRPQF</sequence>
<proteinExistence type="predicted"/>
<reference evidence="1" key="1">
    <citation type="submission" date="2014-07" db="EMBL/GenBank/DDBJ databases">
        <authorList>
            <person name="Martin A.A"/>
            <person name="De Silva N."/>
        </authorList>
    </citation>
    <scope>NUCLEOTIDE SEQUENCE</scope>
</reference>
<name>A0A0K0FHE1_STRVS</name>